<sequence>MPSEIPQVEFGEGRAYADLTTTSRRYPLDQIPEIGFDLLKWFMPQWKITETSMGGDRFLEYNSITGNFPDIFKGLFIVTLAVQVWIWKAFWQVKTPSNISCFVWLVVRDGCLTEET</sequence>
<accession>A0A9J5WQL6</accession>
<name>A0A9J5WQL6_SOLCO</name>
<protein>
    <submittedName>
        <fullName evidence="1">Uncharacterized protein</fullName>
    </submittedName>
</protein>
<dbReference type="AlphaFoldDB" id="A0A9J5WQL6"/>
<gene>
    <name evidence="1" type="ORF">H5410_057356</name>
</gene>
<reference evidence="1 2" key="1">
    <citation type="submission" date="2020-09" db="EMBL/GenBank/DDBJ databases">
        <title>De no assembly of potato wild relative species, Solanum commersonii.</title>
        <authorList>
            <person name="Cho K."/>
        </authorList>
    </citation>
    <scope>NUCLEOTIDE SEQUENCE [LARGE SCALE GENOMIC DNA]</scope>
    <source>
        <strain evidence="1">LZ3.2</strain>
        <tissue evidence="1">Leaf</tissue>
    </source>
</reference>
<organism evidence="1 2">
    <name type="scientific">Solanum commersonii</name>
    <name type="common">Commerson's wild potato</name>
    <name type="synonym">Commerson's nightshade</name>
    <dbReference type="NCBI Taxonomy" id="4109"/>
    <lineage>
        <taxon>Eukaryota</taxon>
        <taxon>Viridiplantae</taxon>
        <taxon>Streptophyta</taxon>
        <taxon>Embryophyta</taxon>
        <taxon>Tracheophyta</taxon>
        <taxon>Spermatophyta</taxon>
        <taxon>Magnoliopsida</taxon>
        <taxon>eudicotyledons</taxon>
        <taxon>Gunneridae</taxon>
        <taxon>Pentapetalae</taxon>
        <taxon>asterids</taxon>
        <taxon>lamiids</taxon>
        <taxon>Solanales</taxon>
        <taxon>Solanaceae</taxon>
        <taxon>Solanoideae</taxon>
        <taxon>Solaneae</taxon>
        <taxon>Solanum</taxon>
    </lineage>
</organism>
<evidence type="ECO:0000313" key="2">
    <source>
        <dbReference type="Proteomes" id="UP000824120"/>
    </source>
</evidence>
<comment type="caution">
    <text evidence="1">The sequence shown here is derived from an EMBL/GenBank/DDBJ whole genome shotgun (WGS) entry which is preliminary data.</text>
</comment>
<evidence type="ECO:0000313" key="1">
    <source>
        <dbReference type="EMBL" id="KAG5577222.1"/>
    </source>
</evidence>
<dbReference type="Proteomes" id="UP000824120">
    <property type="component" value="Chromosome 11"/>
</dbReference>
<proteinExistence type="predicted"/>
<keyword evidence="2" id="KW-1185">Reference proteome</keyword>
<dbReference type="EMBL" id="JACXVP010000011">
    <property type="protein sequence ID" value="KAG5577222.1"/>
    <property type="molecule type" value="Genomic_DNA"/>
</dbReference>